<proteinExistence type="predicted"/>
<dbReference type="Proteomes" id="UP000052022">
    <property type="component" value="Unassembled WGS sequence"/>
</dbReference>
<evidence type="ECO:0000313" key="2">
    <source>
        <dbReference type="EMBL" id="CUH78911.1"/>
    </source>
</evidence>
<dbReference type="EMBL" id="CYSD01000033">
    <property type="protein sequence ID" value="CUH78911.1"/>
    <property type="molecule type" value="Genomic_DNA"/>
</dbReference>
<dbReference type="RefSeq" id="WP_058290155.1">
    <property type="nucleotide sequence ID" value="NZ_CYSD01000033.1"/>
</dbReference>
<evidence type="ECO:0000313" key="3">
    <source>
        <dbReference type="Proteomes" id="UP000052022"/>
    </source>
</evidence>
<accession>A0A0P1GU39</accession>
<dbReference type="Gene3D" id="3.90.1200.10">
    <property type="match status" value="1"/>
</dbReference>
<name>A0A0P1GU39_9RHOB</name>
<gene>
    <name evidence="2" type="ORF">TRM7557_02102</name>
</gene>
<sequence>MSQDEQSADAVQLRTQALWPQIAADLGLSGDGAGFQRLRVNRRMAARRCAMVVRDTGGGAYVLRADFGAGGEAAFQKVLARHIAAEEGLRDVPGVRVPKVLWRDPEQKIILLEFVPGDTLFREMTAADLGMVSRGEVLEQAGRAIAALHRCSQVGARKFWPKAHLERVSQVAQEVRGGLREVHRPKRFLGLCAHLHKAGRAARGHPFEGALEHGDLHMRNVLLSGEDLWFIDFANHSGIYPQRDIANFWLANGMFHLIAPEDDGEVAAGFCMVAQADWAAFERGYGAGLSDDPVVRFFFALRVFDAWLKQGHQRDGLTAEQVRRRTERLERVLSSLQASVA</sequence>
<dbReference type="GO" id="GO:0004674">
    <property type="term" value="F:protein serine/threonine kinase activity"/>
    <property type="evidence" value="ECO:0007669"/>
    <property type="project" value="UniProtKB-KW"/>
</dbReference>
<keyword evidence="2" id="KW-0418">Kinase</keyword>
<dbReference type="OrthoDB" id="7856512at2"/>
<keyword evidence="3" id="KW-1185">Reference proteome</keyword>
<organism evidence="2 3">
    <name type="scientific">Tritonibacter multivorans</name>
    <dbReference type="NCBI Taxonomy" id="928856"/>
    <lineage>
        <taxon>Bacteria</taxon>
        <taxon>Pseudomonadati</taxon>
        <taxon>Pseudomonadota</taxon>
        <taxon>Alphaproteobacteria</taxon>
        <taxon>Rhodobacterales</taxon>
        <taxon>Paracoccaceae</taxon>
        <taxon>Tritonibacter</taxon>
    </lineage>
</organism>
<dbReference type="InterPro" id="IPR002575">
    <property type="entry name" value="Aminoglycoside_PTrfase"/>
</dbReference>
<evidence type="ECO:0000259" key="1">
    <source>
        <dbReference type="Pfam" id="PF01636"/>
    </source>
</evidence>
<feature type="domain" description="Aminoglycoside phosphotransferase" evidence="1">
    <location>
        <begin position="53"/>
        <end position="280"/>
    </location>
</feature>
<keyword evidence="2" id="KW-0723">Serine/threonine-protein kinase</keyword>
<dbReference type="Pfam" id="PF01636">
    <property type="entry name" value="APH"/>
    <property type="match status" value="1"/>
</dbReference>
<keyword evidence="2" id="KW-0808">Transferase</keyword>
<dbReference type="InterPro" id="IPR011009">
    <property type="entry name" value="Kinase-like_dom_sf"/>
</dbReference>
<dbReference type="SUPFAM" id="SSF56112">
    <property type="entry name" value="Protein kinase-like (PK-like)"/>
    <property type="match status" value="1"/>
</dbReference>
<reference evidence="2 3" key="1">
    <citation type="submission" date="2015-09" db="EMBL/GenBank/DDBJ databases">
        <authorList>
            <consortium name="Swine Surveillance"/>
        </authorList>
    </citation>
    <scope>NUCLEOTIDE SEQUENCE [LARGE SCALE GENOMIC DNA]</scope>
    <source>
        <strain evidence="2 3">CECT 7557</strain>
    </source>
</reference>
<dbReference type="AlphaFoldDB" id="A0A0P1GU39"/>
<protein>
    <submittedName>
        <fullName evidence="2">Serine/threonine protein kinase</fullName>
    </submittedName>
</protein>
<dbReference type="STRING" id="928856.SAMN04488049_11084"/>